<dbReference type="EMBL" id="LSDG01000019">
    <property type="protein sequence ID" value="KXB67343.1"/>
    <property type="molecule type" value="Genomic_DNA"/>
</dbReference>
<dbReference type="Proteomes" id="UP000070442">
    <property type="component" value="Unassembled WGS sequence"/>
</dbReference>
<accession>A0A134AHY8</accession>
<reference evidence="2" key="1">
    <citation type="submission" date="2016-01" db="EMBL/GenBank/DDBJ databases">
        <authorList>
            <person name="Mitreva M."/>
            <person name="Pepin K.H."/>
            <person name="Mihindukulasuriya K.A."/>
            <person name="Fulton R."/>
            <person name="Fronick C."/>
            <person name="O'Laughlin M."/>
            <person name="Miner T."/>
            <person name="Herter B."/>
            <person name="Rosa B.A."/>
            <person name="Cordes M."/>
            <person name="Tomlinson C."/>
            <person name="Wollam A."/>
            <person name="Palsikar V.B."/>
            <person name="Mardis E.R."/>
            <person name="Wilson R.K."/>
        </authorList>
    </citation>
    <scope>NUCLEOTIDE SEQUENCE [LARGE SCALE GENOMIC DNA]</scope>
    <source>
        <strain evidence="2">DNF00729</strain>
    </source>
</reference>
<sequence length="48" mass="5863">MWNDSYFAEFFNFLKNLLDSFCSFPYNSIHNVEEESTKGKCLQRDFIW</sequence>
<organism evidence="1 2">
    <name type="scientific">Aedoeadaptatus coxii</name>
    <dbReference type="NCBI Taxonomy" id="755172"/>
    <lineage>
        <taxon>Bacteria</taxon>
        <taxon>Bacillati</taxon>
        <taxon>Bacillota</taxon>
        <taxon>Tissierellia</taxon>
        <taxon>Tissierellales</taxon>
        <taxon>Peptoniphilaceae</taxon>
        <taxon>Aedoeadaptatus</taxon>
    </lineage>
</organism>
<dbReference type="PATRIC" id="fig|755172.3.peg.505"/>
<protein>
    <submittedName>
        <fullName evidence="1">Uncharacterized protein</fullName>
    </submittedName>
</protein>
<gene>
    <name evidence="1" type="ORF">HMPREF1863_00530</name>
</gene>
<evidence type="ECO:0000313" key="1">
    <source>
        <dbReference type="EMBL" id="KXB67343.1"/>
    </source>
</evidence>
<keyword evidence="2" id="KW-1185">Reference proteome</keyword>
<evidence type="ECO:0000313" key="2">
    <source>
        <dbReference type="Proteomes" id="UP000070442"/>
    </source>
</evidence>
<dbReference type="STRING" id="755172.HMPREF1863_00530"/>
<comment type="caution">
    <text evidence="1">The sequence shown here is derived from an EMBL/GenBank/DDBJ whole genome shotgun (WGS) entry which is preliminary data.</text>
</comment>
<proteinExistence type="predicted"/>
<name>A0A134AHY8_9FIRM</name>
<dbReference type="AlphaFoldDB" id="A0A134AHY8"/>